<sequence length="47" mass="5516">MKWWEWALGGLALLVLGWFAVGHLIRAVRQTAGSLTDTYRRLRELFR</sequence>
<evidence type="ECO:0000313" key="1">
    <source>
        <dbReference type="EMBL" id="MFC5894732.1"/>
    </source>
</evidence>
<organism evidence="1 2">
    <name type="scientific">Streptomyces ramulosus</name>
    <dbReference type="NCBI Taxonomy" id="47762"/>
    <lineage>
        <taxon>Bacteria</taxon>
        <taxon>Bacillati</taxon>
        <taxon>Actinomycetota</taxon>
        <taxon>Actinomycetes</taxon>
        <taxon>Kitasatosporales</taxon>
        <taxon>Streptomycetaceae</taxon>
        <taxon>Streptomyces</taxon>
    </lineage>
</organism>
<accession>A0ABW1FLB1</accession>
<dbReference type="Proteomes" id="UP001596241">
    <property type="component" value="Unassembled WGS sequence"/>
</dbReference>
<reference evidence="2" key="1">
    <citation type="journal article" date="2019" name="Int. J. Syst. Evol. Microbiol.">
        <title>The Global Catalogue of Microorganisms (GCM) 10K type strain sequencing project: providing services to taxonomists for standard genome sequencing and annotation.</title>
        <authorList>
            <consortium name="The Broad Institute Genomics Platform"/>
            <consortium name="The Broad Institute Genome Sequencing Center for Infectious Disease"/>
            <person name="Wu L."/>
            <person name="Ma J."/>
        </authorList>
    </citation>
    <scope>NUCLEOTIDE SEQUENCE [LARGE SCALE GENOMIC DNA]</scope>
    <source>
        <strain evidence="2">CGMCC 1.15809</strain>
    </source>
</reference>
<protein>
    <submittedName>
        <fullName evidence="1">Uncharacterized protein</fullName>
    </submittedName>
</protein>
<dbReference type="RefSeq" id="WP_345084907.1">
    <property type="nucleotide sequence ID" value="NZ_BAAAWG010000007.1"/>
</dbReference>
<gene>
    <name evidence="1" type="ORF">ACFP3M_18155</name>
</gene>
<name>A0ABW1FLB1_9ACTN</name>
<proteinExistence type="predicted"/>
<dbReference type="EMBL" id="JBHSPW010000008">
    <property type="protein sequence ID" value="MFC5894732.1"/>
    <property type="molecule type" value="Genomic_DNA"/>
</dbReference>
<keyword evidence="2" id="KW-1185">Reference proteome</keyword>
<evidence type="ECO:0000313" key="2">
    <source>
        <dbReference type="Proteomes" id="UP001596241"/>
    </source>
</evidence>
<comment type="caution">
    <text evidence="1">The sequence shown here is derived from an EMBL/GenBank/DDBJ whole genome shotgun (WGS) entry which is preliminary data.</text>
</comment>